<dbReference type="PANTHER" id="PTHR21573:SF0">
    <property type="entry name" value="ER MEMBRANE PROTEIN COMPLEX SUBUNIT 1"/>
    <property type="match status" value="1"/>
</dbReference>
<evidence type="ECO:0000313" key="14">
    <source>
        <dbReference type="Proteomes" id="UP000005627"/>
    </source>
</evidence>
<dbReference type="InParanoid" id="G8ZQS6"/>
<dbReference type="GO" id="GO:0032977">
    <property type="term" value="F:membrane insertase activity"/>
    <property type="evidence" value="ECO:0007669"/>
    <property type="project" value="EnsemblFungi"/>
</dbReference>
<comment type="similarity">
    <text evidence="2">Belongs to the EMC1 family.</text>
</comment>
<keyword evidence="8" id="KW-1133">Transmembrane helix</keyword>
<dbReference type="KEGG" id="tdl:TDEL_0C06740"/>
<evidence type="ECO:0000256" key="10">
    <source>
        <dbReference type="ARBA" id="ARBA00023180"/>
    </source>
</evidence>
<dbReference type="GO" id="GO:0006644">
    <property type="term" value="P:phospholipid metabolic process"/>
    <property type="evidence" value="ECO:0007669"/>
    <property type="project" value="EnsemblFungi"/>
</dbReference>
<evidence type="ECO:0000256" key="7">
    <source>
        <dbReference type="ARBA" id="ARBA00022824"/>
    </source>
</evidence>
<dbReference type="HOGENOM" id="CLU_005034_3_0_1"/>
<keyword evidence="10" id="KW-0325">Glycoprotein</keyword>
<keyword evidence="6 11" id="KW-0732">Signal</keyword>
<evidence type="ECO:0000256" key="8">
    <source>
        <dbReference type="ARBA" id="ARBA00022989"/>
    </source>
</evidence>
<dbReference type="InterPro" id="IPR026895">
    <property type="entry name" value="EMC1"/>
</dbReference>
<feature type="domain" description="ER membrane protein complex subunit 1 C-terminal" evidence="12">
    <location>
        <begin position="515"/>
        <end position="730"/>
    </location>
</feature>
<name>G8ZQS6_TORDE</name>
<dbReference type="FunCoup" id="G8ZQS6">
    <property type="interactions" value="842"/>
</dbReference>
<keyword evidence="9" id="KW-0472">Membrane</keyword>
<comment type="subcellular location">
    <subcellularLocation>
        <location evidence="1">Endoplasmic reticulum membrane</location>
        <topology evidence="1">Single-pass type I membrane protein</topology>
    </subcellularLocation>
</comment>
<evidence type="ECO:0000313" key="13">
    <source>
        <dbReference type="EMBL" id="CCE91563.1"/>
    </source>
</evidence>
<evidence type="ECO:0000259" key="12">
    <source>
        <dbReference type="Pfam" id="PF07774"/>
    </source>
</evidence>
<dbReference type="STRING" id="1076872.G8ZQS6"/>
<evidence type="ECO:0000256" key="5">
    <source>
        <dbReference type="ARBA" id="ARBA00022692"/>
    </source>
</evidence>
<evidence type="ECO:0000256" key="2">
    <source>
        <dbReference type="ARBA" id="ARBA00007904"/>
    </source>
</evidence>
<dbReference type="InterPro" id="IPR011047">
    <property type="entry name" value="Quinoprotein_ADH-like_sf"/>
</dbReference>
<evidence type="ECO:0000256" key="4">
    <source>
        <dbReference type="ARBA" id="ARBA00020824"/>
    </source>
</evidence>
<keyword evidence="5" id="KW-0812">Transmembrane</keyword>
<accession>G8ZQS6</accession>
<dbReference type="AlphaFoldDB" id="G8ZQS6"/>
<dbReference type="InterPro" id="IPR011678">
    <property type="entry name" value="EMC1_C"/>
</dbReference>
<dbReference type="Proteomes" id="UP000005627">
    <property type="component" value="Chromosome 3"/>
</dbReference>
<organism evidence="13 14">
    <name type="scientific">Torulaspora delbrueckii</name>
    <name type="common">Yeast</name>
    <name type="synonym">Candida colliculosa</name>
    <dbReference type="NCBI Taxonomy" id="4950"/>
    <lineage>
        <taxon>Eukaryota</taxon>
        <taxon>Fungi</taxon>
        <taxon>Dikarya</taxon>
        <taxon>Ascomycota</taxon>
        <taxon>Saccharomycotina</taxon>
        <taxon>Saccharomycetes</taxon>
        <taxon>Saccharomycetales</taxon>
        <taxon>Saccharomycetaceae</taxon>
        <taxon>Torulaspora</taxon>
    </lineage>
</organism>
<dbReference type="Pfam" id="PF07774">
    <property type="entry name" value="EMC1_C"/>
    <property type="match status" value="1"/>
</dbReference>
<dbReference type="GO" id="GO:0034975">
    <property type="term" value="P:protein folding in endoplasmic reticulum"/>
    <property type="evidence" value="ECO:0007669"/>
    <property type="project" value="TreeGrafter"/>
</dbReference>
<dbReference type="RefSeq" id="XP_003680774.1">
    <property type="nucleotide sequence ID" value="XM_003680726.1"/>
</dbReference>
<dbReference type="SUPFAM" id="SSF50998">
    <property type="entry name" value="Quinoprotein alcohol dehydrogenase-like"/>
    <property type="match status" value="1"/>
</dbReference>
<dbReference type="eggNOG" id="KOG2103">
    <property type="taxonomic scope" value="Eukaryota"/>
</dbReference>
<gene>
    <name evidence="13" type="primary">TDEL0C06740</name>
    <name evidence="13" type="ORF">TDEL_0C06740</name>
</gene>
<feature type="chain" id="PRO_5003519553" description="ER membrane protein complex subunit 1" evidence="11">
    <location>
        <begin position="18"/>
        <end position="733"/>
    </location>
</feature>
<proteinExistence type="inferred from homology"/>
<dbReference type="GeneID" id="11501980"/>
<feature type="signal peptide" evidence="11">
    <location>
        <begin position="1"/>
        <end position="17"/>
    </location>
</feature>
<dbReference type="OrthoDB" id="28092at2759"/>
<sequence length="733" mass="82598">MLLSFLAFWLRAFLVNGVFVEEAFETDWHLESLGHYECVLESPEQGALIILSSIDSKTLVSFVNETNGQLLHRQLWGSKTSDAMMLPDSNHYLLRDYDGKISVFDSSSGLQTTTYDASNVEFVSACDPKLTDVKVTTHSLQVLEAESKLEVLRVNVSSTLDTVVFFSTDYSSIVKVLYSTTDGKYVYQSLKNNEMLKEWIREDLNGEVIAHTFINLIDGSLQTISEELATEDAFQNVWEAYVFRVTTNWGRLRETLRESGYSIGKVLTKLMKLDSDAFGAGPDVVFGLAKLLVVATDRFVIEAFDVQNGKKVWRFDCGLKVVLLDYAEESNELRVFSKDGSYEIYDLSDAYSPQLKTQTSFDGGNVKSISSLKSNEFFVEFESGEEQVIFIGGDREKLGDTFITNHDSNGVYGHIVNKDGLLKETWKIELLDSEELVAFASRHEEPTATLGQTLGDRSVLYKYLYPNLAAYVTLNSQKGKMFVNLIDTVTGELLYSQSHDDKVDGDAPINIVFGEYWFVYSYFSAEPIPEQKLVTVELYESLEANKRVSNAVRKSNVLMRSHKPKVISAAYFFPEVIRRMTVSKGKFGITSKAIIMELESGQITYLAKEILSARRVEESKMTDDAKKEFMAMPYISTIPLNDQFIITHSRNLLMGQNSQLVSVATNLESTTIVCDIGHDIFCTKIYPSGQFDIMSPDFEKGKLLATIIGLVILCYFLRPSVEAAKLKKLWLVR</sequence>
<keyword evidence="14" id="KW-1185">Reference proteome</keyword>
<reference evidence="13 14" key="1">
    <citation type="journal article" date="2011" name="Proc. Natl. Acad. Sci. U.S.A.">
        <title>Evolutionary erosion of yeast sex chromosomes by mating-type switching accidents.</title>
        <authorList>
            <person name="Gordon J.L."/>
            <person name="Armisen D."/>
            <person name="Proux-Wera E."/>
            <person name="Oheigeartaigh S.S."/>
            <person name="Byrne K.P."/>
            <person name="Wolfe K.H."/>
        </authorList>
    </citation>
    <scope>NUCLEOTIDE SEQUENCE [LARGE SCALE GENOMIC DNA]</scope>
    <source>
        <strain evidence="14">ATCC 10662 / CBS 1146 / NBRC 0425 / NCYC 2629 / NRRL Y-866</strain>
    </source>
</reference>
<evidence type="ECO:0000256" key="3">
    <source>
        <dbReference type="ARBA" id="ARBA00011276"/>
    </source>
</evidence>
<dbReference type="GO" id="GO:0072546">
    <property type="term" value="C:EMC complex"/>
    <property type="evidence" value="ECO:0007669"/>
    <property type="project" value="EnsemblFungi"/>
</dbReference>
<dbReference type="GO" id="GO:0045050">
    <property type="term" value="P:protein insertion into ER membrane by stop-transfer membrane-anchor sequence"/>
    <property type="evidence" value="ECO:0007669"/>
    <property type="project" value="EnsemblFungi"/>
</dbReference>
<dbReference type="EMBL" id="HE616744">
    <property type="protein sequence ID" value="CCE91563.1"/>
    <property type="molecule type" value="Genomic_DNA"/>
</dbReference>
<dbReference type="GO" id="GO:0015914">
    <property type="term" value="P:phospholipid transport"/>
    <property type="evidence" value="ECO:0007669"/>
    <property type="project" value="EnsemblFungi"/>
</dbReference>
<evidence type="ECO:0000256" key="1">
    <source>
        <dbReference type="ARBA" id="ARBA00004115"/>
    </source>
</evidence>
<keyword evidence="7" id="KW-0256">Endoplasmic reticulum</keyword>
<comment type="subunit">
    <text evidence="3">Component of the ER membrane protein complex (EMC).</text>
</comment>
<evidence type="ECO:0000256" key="6">
    <source>
        <dbReference type="ARBA" id="ARBA00022729"/>
    </source>
</evidence>
<protein>
    <recommendedName>
        <fullName evidence="4">ER membrane protein complex subunit 1</fullName>
    </recommendedName>
</protein>
<evidence type="ECO:0000256" key="9">
    <source>
        <dbReference type="ARBA" id="ARBA00023136"/>
    </source>
</evidence>
<dbReference type="PANTHER" id="PTHR21573">
    <property type="entry name" value="ER MEMBRANE PROTEIN COMPLEX SUBUNIT 1"/>
    <property type="match status" value="1"/>
</dbReference>
<evidence type="ECO:0000256" key="11">
    <source>
        <dbReference type="SAM" id="SignalP"/>
    </source>
</evidence>